<organism evidence="3 4">
    <name type="scientific">Nadsonia fulvescens var. elongata DSM 6958</name>
    <dbReference type="NCBI Taxonomy" id="857566"/>
    <lineage>
        <taxon>Eukaryota</taxon>
        <taxon>Fungi</taxon>
        <taxon>Dikarya</taxon>
        <taxon>Ascomycota</taxon>
        <taxon>Saccharomycotina</taxon>
        <taxon>Dipodascomycetes</taxon>
        <taxon>Dipodascales</taxon>
        <taxon>Dipodascales incertae sedis</taxon>
        <taxon>Nadsonia</taxon>
    </lineage>
</organism>
<evidence type="ECO:0000259" key="2">
    <source>
        <dbReference type="Pfam" id="PF25381"/>
    </source>
</evidence>
<keyword evidence="4" id="KW-1185">Reference proteome</keyword>
<dbReference type="InterPro" id="IPR058155">
    <property type="entry name" value="Skg3/CAF120-like_PH"/>
</dbReference>
<feature type="compositionally biased region" description="Low complexity" evidence="1">
    <location>
        <begin position="28"/>
        <end position="47"/>
    </location>
</feature>
<sequence length="842" mass="91808">MRLLSFSKQRVDFDRAGVVMDADATDNSLSSLTDPQPSQPPTDSSSSSIAIIRDEYQASLHSDSSEKSQTPRKRLSQIFKLTTKFSIDGLRDPVVVDPALLAAQSTASADDKASREMAPVLTLLAAQRQRLYITSRVSFQSHDQGVVTPALARLVGSVLTVSNDHDEASTFINITDARIQQKPSSIIIHAKRHTKHVLGFENDPLALQWATALHLAQYELSALQSAYTGSLLASRGPLLNGISTLLSPTRLPCTETCNVRFGVGQPWITARIVITPSTKPVKSSKTRHLGTVSIFEVNPVYSNKSNLLATVVDVSGVSAVFPESARLVPHSTMLKIEGGIFKSPKRSKSTQETPHDLDPIYILPSTHAGVAGVETLIRFLIPLFDTFHLYGRPKRLNPDKTNPNSLLFAMPALPRVFYLSLDELASSVTMEKELDWNLHIKSLLEPKCKLGYLGYGHLRELNLDMSRYLITSIGSSKVHNRTVSMPLPMSGLLSRDLRSENSRVVSASLAIPKSTPTLRQGSKSSSSVTNSPVFGFDSIPEQPVSMPQQQQENLLPIESMFSSAYDTPNNIDHDVINEQMTLVPQQEEESPTESVSSSTYSLNLVDETQAFSTIQQPIAKDKVMYIASQQSPSYNLAGKCVETPSFVVSRPHHGSESETSTRTFLSSNLSASVGGYDRFHYQDSGEVGSMITPQDSFFDLAATSAQQNWPTAVTPLSINKAARNQASANDLNKARGTEIENGNDDDLLAVVMQYTDPSPVTTPSIPASIKSSSVPSTPPSMVSQSHIDFNKQDTLSIGIEDIKVLSSQMVTSAETKSAPIVNATTTQNTVQSHYRSLLNDYA</sequence>
<dbReference type="OrthoDB" id="5563754at2759"/>
<protein>
    <recommendedName>
        <fullName evidence="2">Skg3/CAF120-like PH-like domain-containing protein</fullName>
    </recommendedName>
</protein>
<evidence type="ECO:0000313" key="4">
    <source>
        <dbReference type="Proteomes" id="UP000095009"/>
    </source>
</evidence>
<feature type="region of interest" description="Disordered" evidence="1">
    <location>
        <begin position="26"/>
        <end position="47"/>
    </location>
</feature>
<evidence type="ECO:0000256" key="1">
    <source>
        <dbReference type="SAM" id="MobiDB-lite"/>
    </source>
</evidence>
<dbReference type="Proteomes" id="UP000095009">
    <property type="component" value="Unassembled WGS sequence"/>
</dbReference>
<dbReference type="AlphaFoldDB" id="A0A1E3PQN8"/>
<reference evidence="3 4" key="1">
    <citation type="journal article" date="2016" name="Proc. Natl. Acad. Sci. U.S.A.">
        <title>Comparative genomics of biotechnologically important yeasts.</title>
        <authorList>
            <person name="Riley R."/>
            <person name="Haridas S."/>
            <person name="Wolfe K.H."/>
            <person name="Lopes M.R."/>
            <person name="Hittinger C.T."/>
            <person name="Goeker M."/>
            <person name="Salamov A.A."/>
            <person name="Wisecaver J.H."/>
            <person name="Long T.M."/>
            <person name="Calvey C.H."/>
            <person name="Aerts A.L."/>
            <person name="Barry K.W."/>
            <person name="Choi C."/>
            <person name="Clum A."/>
            <person name="Coughlan A.Y."/>
            <person name="Deshpande S."/>
            <person name="Douglass A.P."/>
            <person name="Hanson S.J."/>
            <person name="Klenk H.-P."/>
            <person name="LaButti K.M."/>
            <person name="Lapidus A."/>
            <person name="Lindquist E.A."/>
            <person name="Lipzen A.M."/>
            <person name="Meier-Kolthoff J.P."/>
            <person name="Ohm R.A."/>
            <person name="Otillar R.P."/>
            <person name="Pangilinan J.L."/>
            <person name="Peng Y."/>
            <person name="Rokas A."/>
            <person name="Rosa C.A."/>
            <person name="Scheuner C."/>
            <person name="Sibirny A.A."/>
            <person name="Slot J.C."/>
            <person name="Stielow J.B."/>
            <person name="Sun H."/>
            <person name="Kurtzman C.P."/>
            <person name="Blackwell M."/>
            <person name="Grigoriev I.V."/>
            <person name="Jeffries T.W."/>
        </authorList>
    </citation>
    <scope>NUCLEOTIDE SEQUENCE [LARGE SCALE GENOMIC DNA]</scope>
    <source>
        <strain evidence="3 4">DSM 6958</strain>
    </source>
</reference>
<evidence type="ECO:0000313" key="3">
    <source>
        <dbReference type="EMBL" id="ODQ67157.1"/>
    </source>
</evidence>
<feature type="domain" description="Skg3/CAF120-like PH-like" evidence="2">
    <location>
        <begin position="239"/>
        <end position="408"/>
    </location>
</feature>
<dbReference type="EMBL" id="KV454407">
    <property type="protein sequence ID" value="ODQ67157.1"/>
    <property type="molecule type" value="Genomic_DNA"/>
</dbReference>
<feature type="region of interest" description="Disordered" evidence="1">
    <location>
        <begin position="515"/>
        <end position="539"/>
    </location>
</feature>
<name>A0A1E3PQN8_9ASCO</name>
<dbReference type="Pfam" id="PF25381">
    <property type="entry name" value="PH_26"/>
    <property type="match status" value="1"/>
</dbReference>
<accession>A0A1E3PQN8</accession>
<proteinExistence type="predicted"/>
<dbReference type="STRING" id="857566.A0A1E3PQN8"/>
<gene>
    <name evidence="3" type="ORF">NADFUDRAFT_77180</name>
</gene>